<evidence type="ECO:0000259" key="1">
    <source>
        <dbReference type="Pfam" id="PF26254"/>
    </source>
</evidence>
<dbReference type="AlphaFoldDB" id="A0A1J4JM49"/>
<keyword evidence="3" id="KW-1185">Reference proteome</keyword>
<organism evidence="2 3">
    <name type="scientific">Tritrichomonas foetus</name>
    <dbReference type="NCBI Taxonomy" id="1144522"/>
    <lineage>
        <taxon>Eukaryota</taxon>
        <taxon>Metamonada</taxon>
        <taxon>Parabasalia</taxon>
        <taxon>Tritrichomonadida</taxon>
        <taxon>Tritrichomonadidae</taxon>
        <taxon>Tritrichomonas</taxon>
    </lineage>
</organism>
<dbReference type="InterPro" id="IPR058565">
    <property type="entry name" value="Ig_TRAPPC9_Trs120_1st"/>
</dbReference>
<evidence type="ECO:0000313" key="3">
    <source>
        <dbReference type="Proteomes" id="UP000179807"/>
    </source>
</evidence>
<accession>A0A1J4JM49</accession>
<dbReference type="GO" id="GO:0005802">
    <property type="term" value="C:trans-Golgi network"/>
    <property type="evidence" value="ECO:0007669"/>
    <property type="project" value="TreeGrafter"/>
</dbReference>
<dbReference type="RefSeq" id="XP_068351742.1">
    <property type="nucleotide sequence ID" value="XM_068509999.1"/>
</dbReference>
<protein>
    <recommendedName>
        <fullName evidence="1">Trs120/TRAPPC9 first Ig-like domain-containing protein</fullName>
    </recommendedName>
</protein>
<dbReference type="PANTHER" id="PTHR21512:SF5">
    <property type="entry name" value="TRAFFICKING PROTEIN PARTICLE COMPLEX SUBUNIT 9"/>
    <property type="match status" value="1"/>
</dbReference>
<dbReference type="GeneID" id="94844703"/>
<comment type="caution">
    <text evidence="2">The sequence shown here is derived from an EMBL/GenBank/DDBJ whole genome shotgun (WGS) entry which is preliminary data.</text>
</comment>
<dbReference type="EMBL" id="MLAK01001047">
    <property type="protein sequence ID" value="OHS98605.1"/>
    <property type="molecule type" value="Genomic_DNA"/>
</dbReference>
<sequence length="937" mass="104350">MIENLPIPFLSTESSVKVLLTAVGVKLPSAFKTLHSILDNLCKTLELDIKSFAPDFFNIGGQANFSLSVCESSDALPFLLGLADPLVPHLDFQVVVGAAVAESQQGLIECALSFDKIVQDSISTAVPCLFVFSSSSFDGSHLPACATQIPSDSSDVDVARRVREGFVRCSMEYLLDLRNKCDELYQGKDQPVNLAKLASYAFLLGGYDVASEFYNSALKHKPQMYVTSLVTELSSYSNLHIDFDKNSTTDRDVPSQLLPLLREDVSFPSEYTAAISVAHKCTDSLVEIRALIRIANKVPQLSRPLLQLAIQLMKGKHKAQYNFYFQLALLILLHNGYKRTFTFHCEQYLNSAVEVSPPSFLLKAFVDVITSSNDWCEQRVNPAARLFSSSTVPRAIKNNLMRYLLTYLHKITPSDKQNEILNLIPSNMEVDARILIDVRAVDYIPPNSPINEASSGRSNVFIYSPLTKRSSEKRCAAGDELSFMFQLYNPLAIPLIFDSISLNATNATVYPVVFTLQPKRVSNLALLLKAKDVGTLELSGFSFVSQNLTGIFRLGKPMVIDVIEKLPTLVMKQPFRFETKLVENSDININFQLINTSSANVDVKGIKFAPIPPVLTPTSLPIVYPPAVNPPLPPSLAPGQSHQFNLSFVADHSNTILSFAVEYGTDKFTRRFELNQQLEIVDGPHISHVQVVSLDDHDDFDTNTVTFMIVIKNPFSNPVVVRNTDNETPTVIGAKELGTFLLNVDRININIDPKTKKWISEGLDNEHIRKCESTAVKLKNAPLTIGEKRTLWSTLYLKKKIGEQLKFQWSTVNGLTGLLPFNHVNINMETLTLLQPPAFKVNFTLTKKMENVWELNTQIECEEPLMLRARLMFDLQDIGDNANCIFTAGVEENVVEAPTSFVTAIHCLPVGKLLVVGKFYIGDLDAFFVRRGCFPLQ</sequence>
<dbReference type="VEuPathDB" id="TrichDB:TRFO_35007"/>
<name>A0A1J4JM49_9EUKA</name>
<dbReference type="OrthoDB" id="10537373at2759"/>
<dbReference type="PANTHER" id="PTHR21512">
    <property type="entry name" value="TRAFFICKING PROTEIN PARTICLE COMPLEX SUBUNIT 9"/>
    <property type="match status" value="1"/>
</dbReference>
<reference evidence="2" key="1">
    <citation type="submission" date="2016-10" db="EMBL/GenBank/DDBJ databases">
        <authorList>
            <person name="Benchimol M."/>
            <person name="Almeida L.G."/>
            <person name="Vasconcelos A.T."/>
            <person name="Perreira-Neves A."/>
            <person name="Rosa I.A."/>
            <person name="Tasca T."/>
            <person name="Bogo M.R."/>
            <person name="de Souza W."/>
        </authorList>
    </citation>
    <scope>NUCLEOTIDE SEQUENCE [LARGE SCALE GENOMIC DNA]</scope>
    <source>
        <strain evidence="2">K</strain>
    </source>
</reference>
<gene>
    <name evidence="2" type="ORF">TRFO_35007</name>
</gene>
<proteinExistence type="predicted"/>
<dbReference type="Pfam" id="PF26254">
    <property type="entry name" value="Ig_TRAPPC9-Trs120_1st"/>
    <property type="match status" value="1"/>
</dbReference>
<dbReference type="Proteomes" id="UP000179807">
    <property type="component" value="Unassembled WGS sequence"/>
</dbReference>
<feature type="domain" description="Trs120/TRAPPC9 first Ig-like" evidence="1">
    <location>
        <begin position="452"/>
        <end position="541"/>
    </location>
</feature>
<dbReference type="InterPro" id="IPR013935">
    <property type="entry name" value="Trs120_TRAPPC9"/>
</dbReference>
<evidence type="ECO:0000313" key="2">
    <source>
        <dbReference type="EMBL" id="OHS98605.1"/>
    </source>
</evidence>